<dbReference type="EMBL" id="JAHHUM010000744">
    <property type="protein sequence ID" value="KAK5617306.1"/>
    <property type="molecule type" value="Genomic_DNA"/>
</dbReference>
<name>A0AAV9S7P5_9TELE</name>
<protein>
    <submittedName>
        <fullName evidence="2">Uncharacterized protein</fullName>
    </submittedName>
</protein>
<sequence>MRQIICEIYQAPLASPSGPTAICRNTALAVRNDQSLEECLSRSITLYTLLTPLPCTQAYLFTDGSAVEEELWREGPERFIKSCWWVQTSSTHSPAPSTPTSSHPHNTARRNSKPRAPHNAVPAPAHRRNRADTIEHRAHNGALDPTPRRDRLTRQEVPGQRQALEAGVPHPAPATTLPTCTF</sequence>
<evidence type="ECO:0000256" key="1">
    <source>
        <dbReference type="SAM" id="MobiDB-lite"/>
    </source>
</evidence>
<reference evidence="2 3" key="1">
    <citation type="submission" date="2021-06" db="EMBL/GenBank/DDBJ databases">
        <authorList>
            <person name="Palmer J.M."/>
        </authorList>
    </citation>
    <scope>NUCLEOTIDE SEQUENCE [LARGE SCALE GENOMIC DNA]</scope>
    <source>
        <strain evidence="2 3">MEX-2019</strain>
        <tissue evidence="2">Muscle</tissue>
    </source>
</reference>
<keyword evidence="3" id="KW-1185">Reference proteome</keyword>
<dbReference type="AlphaFoldDB" id="A0AAV9S7P5"/>
<evidence type="ECO:0000313" key="2">
    <source>
        <dbReference type="EMBL" id="KAK5617306.1"/>
    </source>
</evidence>
<feature type="compositionally biased region" description="Low complexity" evidence="1">
    <location>
        <begin position="91"/>
        <end position="105"/>
    </location>
</feature>
<proteinExistence type="predicted"/>
<organism evidence="2 3">
    <name type="scientific">Crenichthys baileyi</name>
    <name type="common">White River springfish</name>
    <dbReference type="NCBI Taxonomy" id="28760"/>
    <lineage>
        <taxon>Eukaryota</taxon>
        <taxon>Metazoa</taxon>
        <taxon>Chordata</taxon>
        <taxon>Craniata</taxon>
        <taxon>Vertebrata</taxon>
        <taxon>Euteleostomi</taxon>
        <taxon>Actinopterygii</taxon>
        <taxon>Neopterygii</taxon>
        <taxon>Teleostei</taxon>
        <taxon>Neoteleostei</taxon>
        <taxon>Acanthomorphata</taxon>
        <taxon>Ovalentaria</taxon>
        <taxon>Atherinomorphae</taxon>
        <taxon>Cyprinodontiformes</taxon>
        <taxon>Goodeidae</taxon>
        <taxon>Crenichthys</taxon>
    </lineage>
</organism>
<comment type="caution">
    <text evidence="2">The sequence shown here is derived from an EMBL/GenBank/DDBJ whole genome shotgun (WGS) entry which is preliminary data.</text>
</comment>
<dbReference type="Proteomes" id="UP001311232">
    <property type="component" value="Unassembled WGS sequence"/>
</dbReference>
<evidence type="ECO:0000313" key="3">
    <source>
        <dbReference type="Proteomes" id="UP001311232"/>
    </source>
</evidence>
<feature type="compositionally biased region" description="Basic residues" evidence="1">
    <location>
        <begin position="106"/>
        <end position="116"/>
    </location>
</feature>
<accession>A0AAV9S7P5</accession>
<feature type="region of interest" description="Disordered" evidence="1">
    <location>
        <begin position="91"/>
        <end position="182"/>
    </location>
</feature>
<gene>
    <name evidence="2" type="ORF">CRENBAI_008004</name>
</gene>